<dbReference type="AlphaFoldDB" id="A0A0P8ADG2"/>
<dbReference type="Proteomes" id="UP000050360">
    <property type="component" value="Unassembled WGS sequence"/>
</dbReference>
<dbReference type="PANTHER" id="PTHR35038">
    <property type="entry name" value="DISSIMILATORY SULFITE REDUCTASE SIRA"/>
    <property type="match status" value="1"/>
</dbReference>
<reference evidence="3 4" key="1">
    <citation type="submission" date="2015-09" db="EMBL/GenBank/DDBJ databases">
        <title>A metagenomics-based metabolic model of nitrate-dependent anaerobic oxidation of methane by Methanoperedens-like archaea.</title>
        <authorList>
            <person name="Arshad A."/>
            <person name="Speth D.R."/>
            <person name="De Graaf R.M."/>
            <person name="Op Den Camp H.J."/>
            <person name="Jetten M.S."/>
            <person name="Welte C.U."/>
        </authorList>
    </citation>
    <scope>NUCLEOTIDE SEQUENCE [LARGE SCALE GENOMIC DNA]</scope>
</reference>
<dbReference type="InterPro" id="IPR036280">
    <property type="entry name" value="Multihaem_cyt_sf"/>
</dbReference>
<evidence type="ECO:0000259" key="2">
    <source>
        <dbReference type="Pfam" id="PF13435"/>
    </source>
</evidence>
<keyword evidence="1" id="KW-0732">Signal</keyword>
<protein>
    <submittedName>
        <fullName evidence="3">Cytochrome c nitrite reductase pentaheme subunit</fullName>
    </submittedName>
</protein>
<dbReference type="SUPFAM" id="SSF48695">
    <property type="entry name" value="Multiheme cytochromes"/>
    <property type="match status" value="2"/>
</dbReference>
<name>A0A0P8ADG2_9EURY</name>
<evidence type="ECO:0000256" key="1">
    <source>
        <dbReference type="ARBA" id="ARBA00022729"/>
    </source>
</evidence>
<sequence length="864" mass="93644">MRKGIILGIGILIILLALAGTGSAKSGFTAGNCSYCHVDLNIDSTLTSQGNNFKDIHKFNGNAVPTNVSSCSTCHTNLATTFFPLTSNGSSYNSTHRFNSTMLASKLFAAPACGNCHVNANGNNFTLLTGTPTYLNSSVCEDCHKAKYDNWTNTMHRVMLTKNTSGAAMNLSLPDFDGLNWTNTNVSYMIVGKTSFRYLNATGYLFRKYNVLTGEFTPYNTTDPENRPQYSCGTCHTTGYNATGGNESNLSGIIGTWEEEGITCENCHGPGGNGHNVTVYTKGEDCIRCHYGDTRQGPAMTNKHALGPAEESTNPSCTQCHSPYNRYIGAPASTGDGTNITCSVCHNPHSTTDSQYGQILANNSFNATIMANLKDAKLSFFNGTASNVSKFNNTSVFTGTNASLVAGNDIFDNLSLITVLYPFLGSTSKIYNTQVIDDSYGTTGIDLTGRPESEVLCSQCHYRHGLEHIPGLNLSHGRNNVTNANETATCVDCHMSNAGGKKDHSFDAQEATNYPQYTCSKGTNCHVTSAENLNLSNISIVPVETEWAASRHNKTQFYKNDSYFANQTGFSSSGAPKRNNSECMKCHSPFEWNPSYIVRNVSDFRGITCAICHNVHDMGDSINESGLKYSWYNRDASYASGRYKANYTLMANTTELCGNCHSNDNPRIYRAGPGWNGTDATSTSATVYPISPHGWPAKDLFLTSPKESGQGFECIDCHMYVNKTNATGLASDTDKITGHTFRVNETGLQNTSRCNGCHDGLNHGGTIYSTIPDRIDTVQAATQAKWNSANSTVRGALAEYKNYTGVKNLSADKIARAYWNLKLVESDDSWGVHNPDKAITLLDEAVAYADASNACPREAFEASA</sequence>
<dbReference type="Gene3D" id="1.20.140.10">
    <property type="entry name" value="Butyryl-CoA Dehydrogenase, subunit A, domain 3"/>
    <property type="match status" value="1"/>
</dbReference>
<evidence type="ECO:0000313" key="3">
    <source>
        <dbReference type="EMBL" id="KPQ44884.1"/>
    </source>
</evidence>
<feature type="domain" description="Cytochrome c-552/4" evidence="2">
    <location>
        <begin position="139"/>
        <end position="160"/>
    </location>
</feature>
<gene>
    <name evidence="3" type="ORF">MPEBLZ_00526</name>
</gene>
<proteinExistence type="predicted"/>
<dbReference type="GO" id="GO:0042279">
    <property type="term" value="F:nitrite reductase (cytochrome, ammonia-forming) activity"/>
    <property type="evidence" value="ECO:0007669"/>
    <property type="project" value="InterPro"/>
</dbReference>
<dbReference type="Gene3D" id="3.90.10.10">
    <property type="entry name" value="Cytochrome C3"/>
    <property type="match status" value="1"/>
</dbReference>
<feature type="domain" description="Cytochrome c-552/4" evidence="2">
    <location>
        <begin position="226"/>
        <end position="269"/>
    </location>
</feature>
<dbReference type="Gene3D" id="1.10.1130.10">
    <property type="entry name" value="Flavocytochrome C3, Chain A"/>
    <property type="match status" value="2"/>
</dbReference>
<dbReference type="InterPro" id="IPR003321">
    <property type="entry name" value="Cyt_c552"/>
</dbReference>
<dbReference type="PANTHER" id="PTHR35038:SF8">
    <property type="entry name" value="C-TYPE POLYHEME CYTOCHROME OMCC"/>
    <property type="match status" value="1"/>
</dbReference>
<organism evidence="3 4">
    <name type="scientific">Candidatus Methanoperedens nitratireducens</name>
    <dbReference type="NCBI Taxonomy" id="1392998"/>
    <lineage>
        <taxon>Archaea</taxon>
        <taxon>Methanobacteriati</taxon>
        <taxon>Methanobacteriota</taxon>
        <taxon>Stenosarchaea group</taxon>
        <taxon>Methanomicrobia</taxon>
        <taxon>Methanosarcinales</taxon>
        <taxon>ANME-2 cluster</taxon>
        <taxon>Candidatus Methanoperedentaceae</taxon>
        <taxon>Candidatus Methanoperedens</taxon>
    </lineage>
</organism>
<comment type="caution">
    <text evidence="3">The sequence shown here is derived from an EMBL/GenBank/DDBJ whole genome shotgun (WGS) entry which is preliminary data.</text>
</comment>
<feature type="non-terminal residue" evidence="3">
    <location>
        <position position="864"/>
    </location>
</feature>
<dbReference type="Pfam" id="PF02335">
    <property type="entry name" value="Cytochrom_C552"/>
    <property type="match status" value="1"/>
</dbReference>
<feature type="domain" description="Cytochrome c-552/4" evidence="2">
    <location>
        <begin position="545"/>
        <end position="613"/>
    </location>
</feature>
<accession>A0A0P8ADG2</accession>
<dbReference type="GO" id="GO:0042597">
    <property type="term" value="C:periplasmic space"/>
    <property type="evidence" value="ECO:0007669"/>
    <property type="project" value="InterPro"/>
</dbReference>
<dbReference type="InterPro" id="IPR051829">
    <property type="entry name" value="Multiheme_Cytochr_ET"/>
</dbReference>
<evidence type="ECO:0000313" key="4">
    <source>
        <dbReference type="Proteomes" id="UP000050360"/>
    </source>
</evidence>
<dbReference type="InterPro" id="IPR023155">
    <property type="entry name" value="Cyt_c-552/4"/>
</dbReference>
<dbReference type="EMBL" id="LKCM01000049">
    <property type="protein sequence ID" value="KPQ44884.1"/>
    <property type="molecule type" value="Genomic_DNA"/>
</dbReference>
<dbReference type="Pfam" id="PF13435">
    <property type="entry name" value="Cytochrome_C554"/>
    <property type="match status" value="3"/>
</dbReference>